<evidence type="ECO:0000313" key="2">
    <source>
        <dbReference type="EMBL" id="PKK69208.1"/>
    </source>
</evidence>
<comment type="caution">
    <text evidence="2">The sequence shown here is derived from an EMBL/GenBank/DDBJ whole genome shotgun (WGS) entry which is preliminary data.</text>
</comment>
<dbReference type="Proteomes" id="UP000233469">
    <property type="component" value="Unassembled WGS sequence"/>
</dbReference>
<accession>A0A2N1N5S3</accession>
<dbReference type="AlphaFoldDB" id="A0A2N1N5S3"/>
<name>A0A2N1N5S3_9GLOM</name>
<dbReference type="VEuPathDB" id="FungiDB:FUN_011776"/>
<dbReference type="Pfam" id="PF07714">
    <property type="entry name" value="PK_Tyr_Ser-Thr"/>
    <property type="match status" value="1"/>
</dbReference>
<gene>
    <name evidence="2" type="ORF">RhiirC2_781283</name>
</gene>
<dbReference type="InterPro" id="IPR001245">
    <property type="entry name" value="Ser-Thr/Tyr_kinase_cat_dom"/>
</dbReference>
<proteinExistence type="predicted"/>
<reference evidence="2 3" key="2">
    <citation type="submission" date="2017-10" db="EMBL/GenBank/DDBJ databases">
        <title>Extensive intraspecific genome diversity in a model arbuscular mycorrhizal fungus.</title>
        <authorList>
            <person name="Chen E.C.H."/>
            <person name="Morin E."/>
            <person name="Baudet D."/>
            <person name="Noel J."/>
            <person name="Ndikumana S."/>
            <person name="Charron P."/>
            <person name="St-Onge C."/>
            <person name="Giorgi J."/>
            <person name="Grigoriev I.V."/>
            <person name="Roux C."/>
            <person name="Martin F.M."/>
            <person name="Corradi N."/>
        </authorList>
    </citation>
    <scope>NUCLEOTIDE SEQUENCE [LARGE SCALE GENOMIC DNA]</scope>
    <source>
        <strain evidence="2 3">C2</strain>
    </source>
</reference>
<feature type="domain" description="Serine-threonine/tyrosine-protein kinase catalytic" evidence="1">
    <location>
        <begin position="23"/>
        <end position="82"/>
    </location>
</feature>
<organism evidence="2 3">
    <name type="scientific">Rhizophagus irregularis</name>
    <dbReference type="NCBI Taxonomy" id="588596"/>
    <lineage>
        <taxon>Eukaryota</taxon>
        <taxon>Fungi</taxon>
        <taxon>Fungi incertae sedis</taxon>
        <taxon>Mucoromycota</taxon>
        <taxon>Glomeromycotina</taxon>
        <taxon>Glomeromycetes</taxon>
        <taxon>Glomerales</taxon>
        <taxon>Glomeraceae</taxon>
        <taxon>Rhizophagus</taxon>
    </lineage>
</organism>
<reference evidence="2 3" key="1">
    <citation type="submission" date="2016-04" db="EMBL/GenBank/DDBJ databases">
        <title>Genome analyses suggest a sexual origin of heterokaryosis in a supposedly ancient asexual fungus.</title>
        <authorList>
            <person name="Ropars J."/>
            <person name="Sedzielewska K."/>
            <person name="Noel J."/>
            <person name="Charron P."/>
            <person name="Farinelli L."/>
            <person name="Marton T."/>
            <person name="Kruger M."/>
            <person name="Pelin A."/>
            <person name="Brachmann A."/>
            <person name="Corradi N."/>
        </authorList>
    </citation>
    <scope>NUCLEOTIDE SEQUENCE [LARGE SCALE GENOMIC DNA]</scope>
    <source>
        <strain evidence="2 3">C2</strain>
    </source>
</reference>
<dbReference type="VEuPathDB" id="FungiDB:RhiirFUN_016661"/>
<dbReference type="InterPro" id="IPR011009">
    <property type="entry name" value="Kinase-like_dom_sf"/>
</dbReference>
<dbReference type="SUPFAM" id="SSF56112">
    <property type="entry name" value="Protein kinase-like (PK-like)"/>
    <property type="match status" value="1"/>
</dbReference>
<evidence type="ECO:0000259" key="1">
    <source>
        <dbReference type="Pfam" id="PF07714"/>
    </source>
</evidence>
<dbReference type="GO" id="GO:0004672">
    <property type="term" value="F:protein kinase activity"/>
    <property type="evidence" value="ECO:0007669"/>
    <property type="project" value="InterPro"/>
</dbReference>
<evidence type="ECO:0000313" key="3">
    <source>
        <dbReference type="Proteomes" id="UP000233469"/>
    </source>
</evidence>
<protein>
    <recommendedName>
        <fullName evidence="1">Serine-threonine/tyrosine-protein kinase catalytic domain-containing protein</fullName>
    </recommendedName>
</protein>
<sequence length="96" mass="11145">MLCELEGVQIIDCEDGYHLMTEEVAQESAPLDSIILYMAPEIFIDKKYTTSSDTHSFRMTICEFMTDRRPFWNKILVIELIIKICDGKMNYDTNAP</sequence>
<dbReference type="Gene3D" id="1.10.510.10">
    <property type="entry name" value="Transferase(Phosphotransferase) domain 1"/>
    <property type="match status" value="1"/>
</dbReference>
<dbReference type="EMBL" id="LLXL01000752">
    <property type="protein sequence ID" value="PKK69208.1"/>
    <property type="molecule type" value="Genomic_DNA"/>
</dbReference>